<reference evidence="2 3" key="1">
    <citation type="journal article" date="2014" name="Agronomy (Basel)">
        <title>A Draft Genome Sequence for Ensete ventricosum, the Drought-Tolerant Tree Against Hunger.</title>
        <authorList>
            <person name="Harrison J."/>
            <person name="Moore K.A."/>
            <person name="Paszkiewicz K."/>
            <person name="Jones T."/>
            <person name="Grant M."/>
            <person name="Ambacheew D."/>
            <person name="Muzemil S."/>
            <person name="Studholme D.J."/>
        </authorList>
    </citation>
    <scope>NUCLEOTIDE SEQUENCE [LARGE SCALE GENOMIC DNA]</scope>
</reference>
<evidence type="ECO:0000313" key="3">
    <source>
        <dbReference type="Proteomes" id="UP000287651"/>
    </source>
</evidence>
<dbReference type="Proteomes" id="UP000287651">
    <property type="component" value="Unassembled WGS sequence"/>
</dbReference>
<evidence type="ECO:0000256" key="1">
    <source>
        <dbReference type="SAM" id="MobiDB-lite"/>
    </source>
</evidence>
<feature type="region of interest" description="Disordered" evidence="1">
    <location>
        <begin position="117"/>
        <end position="147"/>
    </location>
</feature>
<dbReference type="AlphaFoldDB" id="A0A427ACY9"/>
<feature type="compositionally biased region" description="Basic and acidic residues" evidence="1">
    <location>
        <begin position="7"/>
        <end position="23"/>
    </location>
</feature>
<protein>
    <submittedName>
        <fullName evidence="2">Uncharacterized protein</fullName>
    </submittedName>
</protein>
<feature type="compositionally biased region" description="Basic and acidic residues" evidence="1">
    <location>
        <begin position="135"/>
        <end position="147"/>
    </location>
</feature>
<accession>A0A427ACY9</accession>
<feature type="region of interest" description="Disordered" evidence="1">
    <location>
        <begin position="1"/>
        <end position="23"/>
    </location>
</feature>
<evidence type="ECO:0000313" key="2">
    <source>
        <dbReference type="EMBL" id="RRT74108.1"/>
    </source>
</evidence>
<dbReference type="EMBL" id="AMZH03002877">
    <property type="protein sequence ID" value="RRT74108.1"/>
    <property type="molecule type" value="Genomic_DNA"/>
</dbReference>
<name>A0A427ACY9_ENSVE</name>
<comment type="caution">
    <text evidence="2">The sequence shown here is derived from an EMBL/GenBank/DDBJ whole genome shotgun (WGS) entry which is preliminary data.</text>
</comment>
<proteinExistence type="predicted"/>
<sequence length="147" mass="16921">MGELELDNAKLKSGSEELSGRLDEADKELNELREGLAESQHQLKEQKVDRHKADDELLKLMRENESLKAELPGKSITDDKQSVGFGWGLRRMGQVSYEYGYRVVLARFQARYPDLEVDNDPFTERPEDGLVPMETRQEFHDSIPPEE</sequence>
<organism evidence="2 3">
    <name type="scientific">Ensete ventricosum</name>
    <name type="common">Abyssinian banana</name>
    <name type="synonym">Musa ensete</name>
    <dbReference type="NCBI Taxonomy" id="4639"/>
    <lineage>
        <taxon>Eukaryota</taxon>
        <taxon>Viridiplantae</taxon>
        <taxon>Streptophyta</taxon>
        <taxon>Embryophyta</taxon>
        <taxon>Tracheophyta</taxon>
        <taxon>Spermatophyta</taxon>
        <taxon>Magnoliopsida</taxon>
        <taxon>Liliopsida</taxon>
        <taxon>Zingiberales</taxon>
        <taxon>Musaceae</taxon>
        <taxon>Ensete</taxon>
    </lineage>
</organism>
<gene>
    <name evidence="2" type="ORF">B296_00001688</name>
</gene>